<dbReference type="InterPro" id="IPR046112">
    <property type="entry name" value="DUF6049"/>
</dbReference>
<feature type="compositionally biased region" description="Basic and acidic residues" evidence="1">
    <location>
        <begin position="781"/>
        <end position="791"/>
    </location>
</feature>
<evidence type="ECO:0000313" key="4">
    <source>
        <dbReference type="Proteomes" id="UP000007967"/>
    </source>
</evidence>
<dbReference type="eggNOG" id="COG3170">
    <property type="taxonomic scope" value="Bacteria"/>
</dbReference>
<keyword evidence="2" id="KW-0812">Transmembrane</keyword>
<gene>
    <name evidence="3" type="ordered locus">Kfla_7057</name>
</gene>
<feature type="region of interest" description="Disordered" evidence="1">
    <location>
        <begin position="729"/>
        <end position="791"/>
    </location>
</feature>
<dbReference type="Proteomes" id="UP000007967">
    <property type="component" value="Chromosome"/>
</dbReference>
<dbReference type="EMBL" id="CP001736">
    <property type="protein sequence ID" value="ADB36045.1"/>
    <property type="molecule type" value="Genomic_DNA"/>
</dbReference>
<evidence type="ECO:0000313" key="3">
    <source>
        <dbReference type="EMBL" id="ADB36045.1"/>
    </source>
</evidence>
<feature type="transmembrane region" description="Helical" evidence="2">
    <location>
        <begin position="702"/>
        <end position="723"/>
    </location>
</feature>
<dbReference type="KEGG" id="kfl:Kfla_7057"/>
<proteinExistence type="predicted"/>
<accession>D2Q534</accession>
<sequence length="791" mass="83222">MVGSRRHRELGYGDGVFRRRLRLCASVGAGLVIAASAAAQPVPAAVASPSAEENPVVSVTIDSFLPAAPKPGDQVVLTGRITNTSSTTFGKAQAGVCIGRDRLTTRAQLATIPTEANEPIQQRNDCVGLANSNSPSFQEFGTLAPKASVRFRLVVPWRDWGIGPEPGVYTVGVRFRGDTSPSDRLSAGLSRTLMPVVSAQPMPRKVNTALVIPLRHRPTLLTGDRFANESLADSLAPTGELGRLLALGRSRKVTWLVDPAMIDEVKRMAAGYRVHVDQQIRPGKGQKTAAGWLSAFTASRAKNPVVLLPYGDPDVGSLIDAGGGLRELVSQSRTATEQFNLGGPQLFQSGLWLDNGSASSRNLAAGSTGYAGAKADDVNLVPSSSWSADTRPTLSPSPVYNVLTPEGPVKSVRTVIADSALTAGGPDPATANSPIQVRQRFAAETALLAATGKGAITVVAVPPRGWSEDGLATTALAEGLSLPWTAPVGLDTLYRSNPANPLPKPALTKGPNVPRSTPGLAPNQLQQIKSLSDALRTYVSLLNNPDQADENLRRALLRSASTGWRAFPDDAQEFASYELSLINGQLGKVHLVTNSSGGKGGHREIKVNLSGSKGTFPLTIANELNVSVRVGVVVTSANRSDLRIEPLQTRVLPPGQKATYQINASAEQNGLIRADAQVVSSQDLPVGSSQELLIQAAQYGSVGWILVGSAVALLFGTSAVRIYRRVRSERRNPTPETGEDPLHPAPIDPAVLNAGPADDGPHPDEPNPLTAGEPLRVTPDSLKEGVGTKDG</sequence>
<reference evidence="3 4" key="2">
    <citation type="journal article" date="2010" name="Stand. Genomic Sci.">
        <title>Complete genome sequence of Kribbella flavida type strain (IFO 14399).</title>
        <authorList>
            <person name="Pukall R."/>
            <person name="Lapidus A."/>
            <person name="Glavina Del Rio T."/>
            <person name="Copeland A."/>
            <person name="Tice H."/>
            <person name="Cheng J.-F."/>
            <person name="Lucas S."/>
            <person name="Chen F."/>
            <person name="Nolan M."/>
            <person name="LaButti K."/>
            <person name="Pati A."/>
            <person name="Ivanova N."/>
            <person name="Mavrommatis K."/>
            <person name="Mikhailova N."/>
            <person name="Pitluck S."/>
            <person name="Bruce D."/>
            <person name="Goodwin L."/>
            <person name="Land M."/>
            <person name="Hauser L."/>
            <person name="Chang Y.-J."/>
            <person name="Jeffries C.D."/>
            <person name="Chen A."/>
            <person name="Palaniappan K."/>
            <person name="Chain P."/>
            <person name="Rohde M."/>
            <person name="Goeker M."/>
            <person name="Bristow J."/>
            <person name="Eisen J.A."/>
            <person name="Markowitz V."/>
            <person name="Hugenholtz P."/>
            <person name="Kyrpides N.C."/>
            <person name="Klenk H.-P."/>
            <person name="Brettin T."/>
        </authorList>
    </citation>
    <scope>NUCLEOTIDE SEQUENCE [LARGE SCALE GENOMIC DNA]</scope>
    <source>
        <strain evidence="4">DSM 17836 / JCM 10339 / NBRC 14399</strain>
    </source>
</reference>
<evidence type="ECO:0000256" key="2">
    <source>
        <dbReference type="SAM" id="Phobius"/>
    </source>
</evidence>
<protein>
    <submittedName>
        <fullName evidence="3">Uncharacterized protein</fullName>
    </submittedName>
</protein>
<dbReference type="Pfam" id="PF19516">
    <property type="entry name" value="DUF6049"/>
    <property type="match status" value="1"/>
</dbReference>
<organism evidence="3 4">
    <name type="scientific">Kribbella flavida (strain DSM 17836 / JCM 10339 / NBRC 14399)</name>
    <dbReference type="NCBI Taxonomy" id="479435"/>
    <lineage>
        <taxon>Bacteria</taxon>
        <taxon>Bacillati</taxon>
        <taxon>Actinomycetota</taxon>
        <taxon>Actinomycetes</taxon>
        <taxon>Propionibacteriales</taxon>
        <taxon>Kribbellaceae</taxon>
        <taxon>Kribbella</taxon>
    </lineage>
</organism>
<keyword evidence="4" id="KW-1185">Reference proteome</keyword>
<dbReference type="AlphaFoldDB" id="D2Q534"/>
<dbReference type="STRING" id="479435.Kfla_7057"/>
<reference evidence="4" key="1">
    <citation type="submission" date="2009-09" db="EMBL/GenBank/DDBJ databases">
        <title>The complete genome of Kribbella flavida DSM 17836.</title>
        <authorList>
            <consortium name="US DOE Joint Genome Institute (JGI-PGF)"/>
            <person name="Lucas S."/>
            <person name="Copeland A."/>
            <person name="Lapidus A."/>
            <person name="Glavina del Rio T."/>
            <person name="Dalin E."/>
            <person name="Tice H."/>
            <person name="Bruce D."/>
            <person name="Goodwin L."/>
            <person name="Pitluck S."/>
            <person name="Kyrpides N."/>
            <person name="Mavromatis K."/>
            <person name="Ivanova N."/>
            <person name="Saunders E."/>
            <person name="Brettin T."/>
            <person name="Detter J.C."/>
            <person name="Han C."/>
            <person name="Larimer F."/>
            <person name="Land M."/>
            <person name="Hauser L."/>
            <person name="Markowitz V."/>
            <person name="Cheng J.-F."/>
            <person name="Hugenholtz P."/>
            <person name="Woyke T."/>
            <person name="Wu D."/>
            <person name="Pukall R."/>
            <person name="Klenk H.-P."/>
            <person name="Eisen J.A."/>
        </authorList>
    </citation>
    <scope>NUCLEOTIDE SEQUENCE [LARGE SCALE GENOMIC DNA]</scope>
    <source>
        <strain evidence="4">DSM 17836 / JCM 10339 / NBRC 14399</strain>
    </source>
</reference>
<evidence type="ECO:0000256" key="1">
    <source>
        <dbReference type="SAM" id="MobiDB-lite"/>
    </source>
</evidence>
<name>D2Q534_KRIFD</name>
<dbReference type="HOGENOM" id="CLU_354801_0_0_11"/>
<keyword evidence="2" id="KW-1133">Transmembrane helix</keyword>
<keyword evidence="2" id="KW-0472">Membrane</keyword>